<feature type="non-terminal residue" evidence="1">
    <location>
        <position position="274"/>
    </location>
</feature>
<gene>
    <name evidence="1" type="ORF">HANVADRAFT_51141</name>
</gene>
<evidence type="ECO:0000313" key="1">
    <source>
        <dbReference type="EMBL" id="OBA28671.1"/>
    </source>
</evidence>
<dbReference type="EMBL" id="LXPE01000002">
    <property type="protein sequence ID" value="OBA28671.1"/>
    <property type="molecule type" value="Genomic_DNA"/>
</dbReference>
<protein>
    <submittedName>
        <fullName evidence="1">Uncharacterized protein</fullName>
    </submittedName>
</protein>
<name>A0A1B7TIU8_9ASCO</name>
<comment type="caution">
    <text evidence="1">The sequence shown here is derived from an EMBL/GenBank/DDBJ whole genome shotgun (WGS) entry which is preliminary data.</text>
</comment>
<dbReference type="Proteomes" id="UP000092321">
    <property type="component" value="Unassembled WGS sequence"/>
</dbReference>
<dbReference type="AlphaFoldDB" id="A0A1B7TIU8"/>
<keyword evidence="2" id="KW-1185">Reference proteome</keyword>
<evidence type="ECO:0000313" key="2">
    <source>
        <dbReference type="Proteomes" id="UP000092321"/>
    </source>
</evidence>
<organism evidence="1 2">
    <name type="scientific">Hanseniaspora valbyensis NRRL Y-1626</name>
    <dbReference type="NCBI Taxonomy" id="766949"/>
    <lineage>
        <taxon>Eukaryota</taxon>
        <taxon>Fungi</taxon>
        <taxon>Dikarya</taxon>
        <taxon>Ascomycota</taxon>
        <taxon>Saccharomycotina</taxon>
        <taxon>Saccharomycetes</taxon>
        <taxon>Saccharomycodales</taxon>
        <taxon>Saccharomycodaceae</taxon>
        <taxon>Hanseniaspora</taxon>
    </lineage>
</organism>
<sequence>MSKSNYLFWLYNSILDYDILFKEIITNDLKEIIRDDYDEDLKELYEVLNLKTDSNVLTKYIDLNDPRKRNTKLVNHILIPLLNYKTVYDSDKKIIGLSTFGGDYTNCYIPVTNNNINFTFYLTLVKLMFIKYLDNTNTIVKQINNFSYLQKLITSDGDKKWIKQGLITPSFLYKLLKLNYKYVIKKDEPSTFDSTVECDLFEYNLFYLIDFIVKDILSVDNLLQIKSQLTRIKNNYFDSKRDDKINSDICSICHNIAINPLDNNDCNYCYFNKY</sequence>
<reference evidence="2" key="1">
    <citation type="journal article" date="2016" name="Proc. Natl. Acad. Sci. U.S.A.">
        <title>Comparative genomics of biotechnologically important yeasts.</title>
        <authorList>
            <person name="Riley R."/>
            <person name="Haridas S."/>
            <person name="Wolfe K.H."/>
            <person name="Lopes M.R."/>
            <person name="Hittinger C.T."/>
            <person name="Goeker M."/>
            <person name="Salamov A.A."/>
            <person name="Wisecaver J.H."/>
            <person name="Long T.M."/>
            <person name="Calvey C.H."/>
            <person name="Aerts A.L."/>
            <person name="Barry K.W."/>
            <person name="Choi C."/>
            <person name="Clum A."/>
            <person name="Coughlan A.Y."/>
            <person name="Deshpande S."/>
            <person name="Douglass A.P."/>
            <person name="Hanson S.J."/>
            <person name="Klenk H.-P."/>
            <person name="LaButti K.M."/>
            <person name="Lapidus A."/>
            <person name="Lindquist E.A."/>
            <person name="Lipzen A.M."/>
            <person name="Meier-Kolthoff J.P."/>
            <person name="Ohm R.A."/>
            <person name="Otillar R.P."/>
            <person name="Pangilinan J.L."/>
            <person name="Peng Y."/>
            <person name="Rokas A."/>
            <person name="Rosa C.A."/>
            <person name="Scheuner C."/>
            <person name="Sibirny A.A."/>
            <person name="Slot J.C."/>
            <person name="Stielow J.B."/>
            <person name="Sun H."/>
            <person name="Kurtzman C.P."/>
            <person name="Blackwell M."/>
            <person name="Grigoriev I.V."/>
            <person name="Jeffries T.W."/>
        </authorList>
    </citation>
    <scope>NUCLEOTIDE SEQUENCE [LARGE SCALE GENOMIC DNA]</scope>
    <source>
        <strain evidence="2">NRRL Y-1626</strain>
    </source>
</reference>
<accession>A0A1B7TIU8</accession>
<proteinExistence type="predicted"/>